<dbReference type="Proteomes" id="UP001225134">
    <property type="component" value="Unassembled WGS sequence"/>
</dbReference>
<sequence length="224" mass="25306">MANFYDRTEILIKKEGIEKLSTARCLIFGVGGVGSFATEALARCSVGELTLVDFDIVDITNINRQIQANFSTIGQSKVELMKKRIEQINPDCRVEIYKEKLTQENIEKFFKKNYDYVIDCIDDIQAKKNLISYCLYNKIKIISSMGLANRLDPSKIYIGKLKDTLGCGMARRLRQEFKNKKLTVVASREHAKKCGIQKGSVSFVPSVGGLMIASYVVKQIIEKK</sequence>
<comment type="caution">
    <text evidence="2">The sequence shown here is derived from an EMBL/GenBank/DDBJ whole genome shotgun (WGS) entry which is preliminary data.</text>
</comment>
<dbReference type="Pfam" id="PF00899">
    <property type="entry name" value="ThiF"/>
    <property type="match status" value="1"/>
</dbReference>
<feature type="domain" description="THIF-type NAD/FAD binding fold" evidence="1">
    <location>
        <begin position="5"/>
        <end position="222"/>
    </location>
</feature>
<dbReference type="PANTHER" id="PTHR43267:SF1">
    <property type="entry name" value="TRNA THREONYLCARBAMOYLADENOSINE DEHYDRATASE"/>
    <property type="match status" value="1"/>
</dbReference>
<evidence type="ECO:0000259" key="1">
    <source>
        <dbReference type="Pfam" id="PF00899"/>
    </source>
</evidence>
<organism evidence="2 3">
    <name type="scientific">Sneathia sanguinegens</name>
    <dbReference type="NCBI Taxonomy" id="40543"/>
    <lineage>
        <taxon>Bacteria</taxon>
        <taxon>Fusobacteriati</taxon>
        <taxon>Fusobacteriota</taxon>
        <taxon>Fusobacteriia</taxon>
        <taxon>Fusobacteriales</taxon>
        <taxon>Leptotrichiaceae</taxon>
        <taxon>Sneathia</taxon>
    </lineage>
</organism>
<dbReference type="SUPFAM" id="SSF69572">
    <property type="entry name" value="Activating enzymes of the ubiquitin-like proteins"/>
    <property type="match status" value="1"/>
</dbReference>
<dbReference type="InterPro" id="IPR035985">
    <property type="entry name" value="Ubiquitin-activating_enz"/>
</dbReference>
<evidence type="ECO:0000313" key="2">
    <source>
        <dbReference type="EMBL" id="MDK9581019.1"/>
    </source>
</evidence>
<name>A0ABT7HLF2_9FUSO</name>
<keyword evidence="3" id="KW-1185">Reference proteome</keyword>
<proteinExistence type="predicted"/>
<gene>
    <name evidence="2" type="ORF">QQA45_05860</name>
</gene>
<dbReference type="Gene3D" id="3.40.50.720">
    <property type="entry name" value="NAD(P)-binding Rossmann-like Domain"/>
    <property type="match status" value="1"/>
</dbReference>
<dbReference type="RefSeq" id="WP_285153241.1">
    <property type="nucleotide sequence ID" value="NZ_JASSPP010000010.1"/>
</dbReference>
<dbReference type="CDD" id="cd00755">
    <property type="entry name" value="YgdL_like"/>
    <property type="match status" value="1"/>
</dbReference>
<dbReference type="InterPro" id="IPR045886">
    <property type="entry name" value="ThiF/MoeB/HesA"/>
</dbReference>
<accession>A0ABT7HLF2</accession>
<dbReference type="EMBL" id="JASSPP010000010">
    <property type="protein sequence ID" value="MDK9581019.1"/>
    <property type="molecule type" value="Genomic_DNA"/>
</dbReference>
<protein>
    <submittedName>
        <fullName evidence="2">tRNA threonylcarbamoyladenosine dehydratase</fullName>
    </submittedName>
</protein>
<reference evidence="2 3" key="1">
    <citation type="submission" date="2023-06" db="EMBL/GenBank/DDBJ databases">
        <title>Antibody response to the Sneathia vaginalis cytopathogenic toxin A during pregnancy.</title>
        <authorList>
            <person name="Mccoy Z.T."/>
            <person name="Serrano M.G."/>
            <person name="Spaine K."/>
            <person name="Edwards D.J."/>
            <person name="Buck G.A."/>
            <person name="Jefferson K."/>
        </authorList>
    </citation>
    <scope>NUCLEOTIDE SEQUENCE [LARGE SCALE GENOMIC DNA]</scope>
    <source>
        <strain evidence="2 3">CCUG 42621</strain>
    </source>
</reference>
<dbReference type="InterPro" id="IPR000594">
    <property type="entry name" value="ThiF_NAD_FAD-bd"/>
</dbReference>
<evidence type="ECO:0000313" key="3">
    <source>
        <dbReference type="Proteomes" id="UP001225134"/>
    </source>
</evidence>
<dbReference type="PANTHER" id="PTHR43267">
    <property type="entry name" value="TRNA THREONYLCARBAMOYLADENOSINE DEHYDRATASE"/>
    <property type="match status" value="1"/>
</dbReference>